<proteinExistence type="inferred from homology"/>
<sequence>MGRFTDKVAIVTGASSGIGLATAQQMAAEGAKVVLAARGQEKLDKAVASIKAAGGEAIGVTMDASVDEDNKRLVDKALETYGAVNVSFINAGIYRTAVAAEVTKTILDELYDTNVKGVAYALKYQLAAIEKSGGKGSVVINSSCAGGNVTAFPVFRSNGPYASTKAAADILMKYAAIEAIDHGTRVNSIAPGVVATGLGDFPEDAFDEMGKTVHLMPRAGRPEEIARCVCFLASDDASFVTGTVLYADGGFSLKGP</sequence>
<protein>
    <submittedName>
        <fullName evidence="2">Short-chain dehydrogenase/reductase SDR</fullName>
    </submittedName>
</protein>
<reference evidence="2" key="1">
    <citation type="submission" date="2021-02" db="EMBL/GenBank/DDBJ databases">
        <title>First Annotated Genome of the Yellow-green Alga Tribonema minus.</title>
        <authorList>
            <person name="Mahan K.M."/>
        </authorList>
    </citation>
    <scope>NUCLEOTIDE SEQUENCE</scope>
    <source>
        <strain evidence="2">UTEX B ZZ1240</strain>
    </source>
</reference>
<dbReference type="OrthoDB" id="1393670at2759"/>
<organism evidence="2 3">
    <name type="scientific">Tribonema minus</name>
    <dbReference type="NCBI Taxonomy" id="303371"/>
    <lineage>
        <taxon>Eukaryota</taxon>
        <taxon>Sar</taxon>
        <taxon>Stramenopiles</taxon>
        <taxon>Ochrophyta</taxon>
        <taxon>PX clade</taxon>
        <taxon>Xanthophyceae</taxon>
        <taxon>Tribonematales</taxon>
        <taxon>Tribonemataceae</taxon>
        <taxon>Tribonema</taxon>
    </lineage>
</organism>
<evidence type="ECO:0000313" key="3">
    <source>
        <dbReference type="Proteomes" id="UP000664859"/>
    </source>
</evidence>
<dbReference type="EMBL" id="JAFCMP010000552">
    <property type="protein sequence ID" value="KAG5175203.1"/>
    <property type="molecule type" value="Genomic_DNA"/>
</dbReference>
<dbReference type="PANTHER" id="PTHR43943:SF2">
    <property type="entry name" value="DEHYDROGENASE_REDUCTASE 4"/>
    <property type="match status" value="1"/>
</dbReference>
<dbReference type="InterPro" id="IPR036291">
    <property type="entry name" value="NAD(P)-bd_dom_sf"/>
</dbReference>
<accession>A0A835YRJ1</accession>
<dbReference type="SUPFAM" id="SSF51735">
    <property type="entry name" value="NAD(P)-binding Rossmann-fold domains"/>
    <property type="match status" value="1"/>
</dbReference>
<dbReference type="PANTHER" id="PTHR43943">
    <property type="entry name" value="DEHYDROGENASE/REDUCTASE (SDR FAMILY) MEMBER 4"/>
    <property type="match status" value="1"/>
</dbReference>
<comment type="caution">
    <text evidence="2">The sequence shown here is derived from an EMBL/GenBank/DDBJ whole genome shotgun (WGS) entry which is preliminary data.</text>
</comment>
<keyword evidence="3" id="KW-1185">Reference proteome</keyword>
<dbReference type="PRINTS" id="PR00081">
    <property type="entry name" value="GDHRDH"/>
</dbReference>
<gene>
    <name evidence="2" type="ORF">JKP88DRAFT_351571</name>
</gene>
<dbReference type="CDD" id="cd05233">
    <property type="entry name" value="SDR_c"/>
    <property type="match status" value="1"/>
</dbReference>
<evidence type="ECO:0000313" key="2">
    <source>
        <dbReference type="EMBL" id="KAG5175203.1"/>
    </source>
</evidence>
<dbReference type="InterPro" id="IPR002347">
    <property type="entry name" value="SDR_fam"/>
</dbReference>
<dbReference type="FunFam" id="3.40.50.720:FF:000084">
    <property type="entry name" value="Short-chain dehydrogenase reductase"/>
    <property type="match status" value="1"/>
</dbReference>
<comment type="similarity">
    <text evidence="1">Belongs to the short-chain dehydrogenases/reductases (SDR) family.</text>
</comment>
<evidence type="ECO:0000256" key="1">
    <source>
        <dbReference type="ARBA" id="ARBA00006484"/>
    </source>
</evidence>
<dbReference type="Pfam" id="PF13561">
    <property type="entry name" value="adh_short_C2"/>
    <property type="match status" value="1"/>
</dbReference>
<dbReference type="AlphaFoldDB" id="A0A835YRJ1"/>
<dbReference type="Proteomes" id="UP000664859">
    <property type="component" value="Unassembled WGS sequence"/>
</dbReference>
<dbReference type="Gene3D" id="3.40.50.720">
    <property type="entry name" value="NAD(P)-binding Rossmann-like Domain"/>
    <property type="match status" value="1"/>
</dbReference>
<name>A0A835YRJ1_9STRA</name>